<evidence type="ECO:0000313" key="2">
    <source>
        <dbReference type="Proteomes" id="UP000197065"/>
    </source>
</evidence>
<protein>
    <submittedName>
        <fullName evidence="1">Uncharacterized protein</fullName>
    </submittedName>
</protein>
<dbReference type="RefSeq" id="WP_243389823.1">
    <property type="nucleotide sequence ID" value="NZ_FYEH01000005.1"/>
</dbReference>
<dbReference type="EMBL" id="FYEH01000005">
    <property type="protein sequence ID" value="SNB66981.1"/>
    <property type="molecule type" value="Genomic_DNA"/>
</dbReference>
<evidence type="ECO:0000313" key="1">
    <source>
        <dbReference type="EMBL" id="SNB66981.1"/>
    </source>
</evidence>
<sequence length="109" mass="11419">MSTEADLCSAALVKLGAAPITSLNDSTTESLIASRLYPVARDALLSCHPWDFTIAEAQLTQDPSVSVENGYAFVLPTDLLRTISAGPGTLSRGWSIASSAIGYEPPPIP</sequence>
<name>A0A212R4Z2_9PROT</name>
<gene>
    <name evidence="1" type="ORF">SAMN07250955_105229</name>
</gene>
<dbReference type="Proteomes" id="UP000197065">
    <property type="component" value="Unassembled WGS sequence"/>
</dbReference>
<organism evidence="1 2">
    <name type="scientific">Arboricoccus pini</name>
    <dbReference type="NCBI Taxonomy" id="1963835"/>
    <lineage>
        <taxon>Bacteria</taxon>
        <taxon>Pseudomonadati</taxon>
        <taxon>Pseudomonadota</taxon>
        <taxon>Alphaproteobacteria</taxon>
        <taxon>Geminicoccales</taxon>
        <taxon>Geminicoccaceae</taxon>
        <taxon>Arboricoccus</taxon>
    </lineage>
</organism>
<keyword evidence="2" id="KW-1185">Reference proteome</keyword>
<proteinExistence type="predicted"/>
<reference evidence="1 2" key="1">
    <citation type="submission" date="2017-06" db="EMBL/GenBank/DDBJ databases">
        <authorList>
            <person name="Kim H.J."/>
            <person name="Triplett B.A."/>
        </authorList>
    </citation>
    <scope>NUCLEOTIDE SEQUENCE [LARGE SCALE GENOMIC DNA]</scope>
    <source>
        <strain evidence="1 2">B29T1</strain>
    </source>
</reference>
<dbReference type="AlphaFoldDB" id="A0A212R4Z2"/>
<accession>A0A212R4Z2</accession>